<dbReference type="GO" id="GO:0016791">
    <property type="term" value="F:phosphatase activity"/>
    <property type="evidence" value="ECO:0007669"/>
    <property type="project" value="TreeGrafter"/>
</dbReference>
<dbReference type="SMART" id="SM00855">
    <property type="entry name" value="PGAM"/>
    <property type="match status" value="1"/>
</dbReference>
<dbReference type="CDD" id="cd07067">
    <property type="entry name" value="HP_PGM_like"/>
    <property type="match status" value="1"/>
</dbReference>
<dbReference type="EMBL" id="JAIFZM010000021">
    <property type="protein sequence ID" value="MCG3421020.1"/>
    <property type="molecule type" value="Genomic_DNA"/>
</dbReference>
<dbReference type="Pfam" id="PF00300">
    <property type="entry name" value="His_Phos_1"/>
    <property type="match status" value="1"/>
</dbReference>
<keyword evidence="2" id="KW-1185">Reference proteome</keyword>
<protein>
    <submittedName>
        <fullName evidence="1">Phosphoglycerate mutase family protein</fullName>
    </submittedName>
</protein>
<proteinExistence type="predicted"/>
<comment type="caution">
    <text evidence="1">The sequence shown here is derived from an EMBL/GenBank/DDBJ whole genome shotgun (WGS) entry which is preliminary data.</text>
</comment>
<name>A0AAW5BDE0_9BACI</name>
<organism evidence="1 2">
    <name type="scientific">Oceanobacillus jordanicus</name>
    <dbReference type="NCBI Taxonomy" id="2867266"/>
    <lineage>
        <taxon>Bacteria</taxon>
        <taxon>Bacillati</taxon>
        <taxon>Bacillota</taxon>
        <taxon>Bacilli</taxon>
        <taxon>Bacillales</taxon>
        <taxon>Bacillaceae</taxon>
        <taxon>Oceanobacillus</taxon>
    </lineage>
</organism>
<dbReference type="InterPro" id="IPR013078">
    <property type="entry name" value="His_Pase_superF_clade-1"/>
</dbReference>
<dbReference type="RefSeq" id="WP_238021937.1">
    <property type="nucleotide sequence ID" value="NZ_JAIFZM010000021.1"/>
</dbReference>
<dbReference type="InterPro" id="IPR029033">
    <property type="entry name" value="His_PPase_superfam"/>
</dbReference>
<gene>
    <name evidence="1" type="ORF">K3T81_17875</name>
</gene>
<dbReference type="PANTHER" id="PTHR48100">
    <property type="entry name" value="BROAD-SPECIFICITY PHOSPHATASE YOR283W-RELATED"/>
    <property type="match status" value="1"/>
</dbReference>
<dbReference type="SUPFAM" id="SSF53254">
    <property type="entry name" value="Phosphoglycerate mutase-like"/>
    <property type="match status" value="1"/>
</dbReference>
<dbReference type="PANTHER" id="PTHR48100:SF1">
    <property type="entry name" value="HISTIDINE PHOSPHATASE FAMILY PROTEIN-RELATED"/>
    <property type="match status" value="1"/>
</dbReference>
<dbReference type="InterPro" id="IPR050275">
    <property type="entry name" value="PGM_Phosphatase"/>
</dbReference>
<reference evidence="1 2" key="1">
    <citation type="journal article" date="2022" name="Evol. Bioinform. Online">
        <title>Draft Genome Sequence of Oceanobacillus jordanicus Strain GSFE11, a Halotolerant Plant Growth-Promoting Bacterial Endophyte Isolated From the Jordan Valley.</title>
        <authorList>
            <person name="Alhindi T."/>
            <person name="Albdaiwi R."/>
        </authorList>
    </citation>
    <scope>NUCLEOTIDE SEQUENCE [LARGE SCALE GENOMIC DNA]</scope>
    <source>
        <strain evidence="1 2">GSFE11</strain>
    </source>
</reference>
<dbReference type="GO" id="GO:0005737">
    <property type="term" value="C:cytoplasm"/>
    <property type="evidence" value="ECO:0007669"/>
    <property type="project" value="TreeGrafter"/>
</dbReference>
<sequence length="181" mass="20563">MTKNIYIIRHCKAEGQAPDAPLTEEGFIQAKELAESLSDLKVDRIISSPFVRAIQTIKPFTENKDIDIEVDSRLAERVLSTTFLTDWMEKLEETFDDMDLKFEGGESSNEAVKRIVEVVDEIVVSGSENTVMVAHGGIISLLLNFYDKSFGFEQWMGLRNPDVYHLKVTETNANFNRLLKD</sequence>
<dbReference type="Proteomes" id="UP001199631">
    <property type="component" value="Unassembled WGS sequence"/>
</dbReference>
<accession>A0AAW5BDE0</accession>
<evidence type="ECO:0000313" key="1">
    <source>
        <dbReference type="EMBL" id="MCG3421020.1"/>
    </source>
</evidence>
<evidence type="ECO:0000313" key="2">
    <source>
        <dbReference type="Proteomes" id="UP001199631"/>
    </source>
</evidence>
<dbReference type="Gene3D" id="3.40.50.1240">
    <property type="entry name" value="Phosphoglycerate mutase-like"/>
    <property type="match status" value="1"/>
</dbReference>
<dbReference type="AlphaFoldDB" id="A0AAW5BDE0"/>